<sequence>MSLVPAYEYEKEEEAFFNAVDFVVVIRVVIINDSCLRLLLLGGGGGGGGMHACMHACDRTRFRMAPGRFPLCLSRKTHEQLSGETGMVEALGAGFTQFAPGLRASGFCLAASSLLSQLLISLAHEQLSGETGMVEALGAGFTQFAPGLRASGFCLAASSLLSQLLISLVALVGSHHPESSNILYLKRCKKSPAINLSLSTVESGPRSLEVHYIGFLWEMLDQWTQGGRCWNNKSMKLAAMICFPRTRFAVVALVAVVFFTLSAGMARFHDQPGTGSCVRVYLIAVLQGRVFQNLDKGPPLPHSSSVESKTIIPLLVRKSATSPQYLMNVEEEGDTVMMTWMLTGFLGKRVFLRGIFG</sequence>
<dbReference type="EMBL" id="CAJPEX010000773">
    <property type="protein sequence ID" value="CAG0917171.1"/>
    <property type="molecule type" value="Genomic_DNA"/>
</dbReference>
<reference evidence="1" key="1">
    <citation type="submission" date="2020-11" db="EMBL/GenBank/DDBJ databases">
        <authorList>
            <person name="Tran Van P."/>
        </authorList>
    </citation>
    <scope>NUCLEOTIDE SEQUENCE</scope>
</reference>
<gene>
    <name evidence="1" type="ORF">NMOB1V02_LOCUS4761</name>
</gene>
<organism evidence="1">
    <name type="scientific">Notodromas monacha</name>
    <dbReference type="NCBI Taxonomy" id="399045"/>
    <lineage>
        <taxon>Eukaryota</taxon>
        <taxon>Metazoa</taxon>
        <taxon>Ecdysozoa</taxon>
        <taxon>Arthropoda</taxon>
        <taxon>Crustacea</taxon>
        <taxon>Oligostraca</taxon>
        <taxon>Ostracoda</taxon>
        <taxon>Podocopa</taxon>
        <taxon>Podocopida</taxon>
        <taxon>Cypridocopina</taxon>
        <taxon>Cypridoidea</taxon>
        <taxon>Cyprididae</taxon>
        <taxon>Notodromas</taxon>
    </lineage>
</organism>
<dbReference type="Proteomes" id="UP000678499">
    <property type="component" value="Unassembled WGS sequence"/>
</dbReference>
<protein>
    <submittedName>
        <fullName evidence="1">Uncharacterized protein</fullName>
    </submittedName>
</protein>
<name>A0A7R9BM65_9CRUS</name>
<accession>A0A7R9BM65</accession>
<evidence type="ECO:0000313" key="2">
    <source>
        <dbReference type="Proteomes" id="UP000678499"/>
    </source>
</evidence>
<keyword evidence="2" id="KW-1185">Reference proteome</keyword>
<feature type="non-terminal residue" evidence="1">
    <location>
        <position position="357"/>
    </location>
</feature>
<dbReference type="EMBL" id="OA882810">
    <property type="protein sequence ID" value="CAD7277019.1"/>
    <property type="molecule type" value="Genomic_DNA"/>
</dbReference>
<dbReference type="AlphaFoldDB" id="A0A7R9BM65"/>
<proteinExistence type="predicted"/>
<evidence type="ECO:0000313" key="1">
    <source>
        <dbReference type="EMBL" id="CAD7277019.1"/>
    </source>
</evidence>